<sequence>MPMAEIEGRKVALSNLDKILYPAAGFTKGEAVHYYASVADAVLPHLYGRPVSFLRFPDGVEAQRFFAKHVPPGTPDWVTTCKVHRSGGKTGQQVLIQDLASLIWAANLAALELHTPQWRIESERQADRIVFDLDPGDGDGATVLDCRTVAVWLRERLAEDGFTAHPKTSGSKGLHLLAALVPTDSHAASAYAKTLAREAEAALPDLALHRMTRSLRAGKVFVDHSQNSWAKTTATPYTLRAKARPTVSTPVTWEELEAARTPDDLVFLASDTPERLQQHGDLLAPLLDPAQARPLPS</sequence>
<dbReference type="PANTHER" id="PTHR42705:SF2">
    <property type="entry name" value="BIFUNCTIONAL NON-HOMOLOGOUS END JOINING PROTEIN LIGD"/>
    <property type="match status" value="1"/>
</dbReference>
<evidence type="ECO:0000259" key="1">
    <source>
        <dbReference type="Pfam" id="PF21686"/>
    </source>
</evidence>
<reference evidence="2 3" key="1">
    <citation type="submission" date="2021-10" db="EMBL/GenBank/DDBJ databases">
        <title>Streptomyces gossypii sp. nov., isolated from soil collected from cotton field.</title>
        <authorList>
            <person name="Ge X."/>
            <person name="Chen X."/>
            <person name="Liu W."/>
        </authorList>
    </citation>
    <scope>NUCLEOTIDE SEQUENCE [LARGE SCALE GENOMIC DNA]</scope>
    <source>
        <strain evidence="2 3">N2-109</strain>
    </source>
</reference>
<organism evidence="2 3">
    <name type="scientific">Streptomyces gossypii</name>
    <dbReference type="NCBI Taxonomy" id="2883101"/>
    <lineage>
        <taxon>Bacteria</taxon>
        <taxon>Bacillati</taxon>
        <taxon>Actinomycetota</taxon>
        <taxon>Actinomycetes</taxon>
        <taxon>Kitasatosporales</taxon>
        <taxon>Streptomycetaceae</taxon>
        <taxon>Streptomyces</taxon>
    </lineage>
</organism>
<dbReference type="NCBIfam" id="TIGR02778">
    <property type="entry name" value="ligD_pol"/>
    <property type="match status" value="1"/>
</dbReference>
<dbReference type="InterPro" id="IPR014145">
    <property type="entry name" value="LigD_pol_dom"/>
</dbReference>
<dbReference type="Pfam" id="PF21686">
    <property type="entry name" value="LigD_Prim-Pol"/>
    <property type="match status" value="1"/>
</dbReference>
<dbReference type="PANTHER" id="PTHR42705">
    <property type="entry name" value="BIFUNCTIONAL NON-HOMOLOGOUS END JOINING PROTEIN LIGD"/>
    <property type="match status" value="1"/>
</dbReference>
<keyword evidence="3" id="KW-1185">Reference proteome</keyword>
<dbReference type="GO" id="GO:0003910">
    <property type="term" value="F:DNA ligase (ATP) activity"/>
    <property type="evidence" value="ECO:0007669"/>
    <property type="project" value="UniProtKB-EC"/>
</dbReference>
<dbReference type="RefSeq" id="WP_260217598.1">
    <property type="nucleotide sequence ID" value="NZ_JAJAGO010000004.1"/>
</dbReference>
<dbReference type="Gene3D" id="3.90.920.10">
    <property type="entry name" value="DNA primase, PRIM domain"/>
    <property type="match status" value="1"/>
</dbReference>
<dbReference type="InterPro" id="IPR052171">
    <property type="entry name" value="NHEJ_LigD"/>
</dbReference>
<comment type="caution">
    <text evidence="2">The sequence shown here is derived from an EMBL/GenBank/DDBJ whole genome shotgun (WGS) entry which is preliminary data.</text>
</comment>
<evidence type="ECO:0000313" key="2">
    <source>
        <dbReference type="EMBL" id="MCT2590293.1"/>
    </source>
</evidence>
<dbReference type="CDD" id="cd04863">
    <property type="entry name" value="MtLigD_Pol_like"/>
    <property type="match status" value="1"/>
</dbReference>
<dbReference type="Proteomes" id="UP001156389">
    <property type="component" value="Unassembled WGS sequence"/>
</dbReference>
<feature type="domain" description="DNA ligase D polymerase" evidence="1">
    <location>
        <begin position="27"/>
        <end position="282"/>
    </location>
</feature>
<accession>A0ABT2JQX7</accession>
<gene>
    <name evidence="2" type="primary">ligD</name>
    <name evidence="2" type="ORF">LHJ74_10280</name>
</gene>
<dbReference type="EC" id="6.5.1.1" evidence="2"/>
<proteinExistence type="predicted"/>
<protein>
    <submittedName>
        <fullName evidence="2">Non-homologous end-joining DNA ligase</fullName>
        <ecNumber evidence="2">6.5.1.1</ecNumber>
    </submittedName>
</protein>
<keyword evidence="2" id="KW-0436">Ligase</keyword>
<name>A0ABT2JQX7_9ACTN</name>
<evidence type="ECO:0000313" key="3">
    <source>
        <dbReference type="Proteomes" id="UP001156389"/>
    </source>
</evidence>
<dbReference type="EMBL" id="JAJAGO010000004">
    <property type="protein sequence ID" value="MCT2590293.1"/>
    <property type="molecule type" value="Genomic_DNA"/>
</dbReference>
<dbReference type="InterPro" id="IPR033649">
    <property type="entry name" value="MtLigD_Pol-like"/>
</dbReference>